<dbReference type="PANTHER" id="PTHR45947">
    <property type="entry name" value="SULFOQUINOVOSYL TRANSFERASE SQD2"/>
    <property type="match status" value="1"/>
</dbReference>
<dbReference type="InterPro" id="IPR016195">
    <property type="entry name" value="Pol/histidinol_Pase-like"/>
</dbReference>
<dbReference type="eggNOG" id="COG0438">
    <property type="taxonomic scope" value="Bacteria"/>
</dbReference>
<dbReference type="RefSeq" id="WP_011369286.1">
    <property type="nucleotide sequence ID" value="NC_007519.1"/>
</dbReference>
<dbReference type="CAZy" id="GT4">
    <property type="family name" value="Glycosyltransferase Family 4"/>
</dbReference>
<dbReference type="eggNOG" id="COG0613">
    <property type="taxonomic scope" value="Bacteria"/>
</dbReference>
<dbReference type="Pfam" id="PF13439">
    <property type="entry name" value="Glyco_transf_4"/>
    <property type="match status" value="1"/>
</dbReference>
<gene>
    <name evidence="2" type="ordered locus">Dde_3613</name>
</gene>
<evidence type="ECO:0000313" key="3">
    <source>
        <dbReference type="Proteomes" id="UP000002710"/>
    </source>
</evidence>
<sequence>MDTNVLKADLHVHSRHSTRPSQWILQKLGCAESYTDPQALYRTALKRGMDLVTITDHNTIAGSLEIAHLPHTFVSEEITAYFPEDRCKLHVLAWNITEAHHDDITRLRENVYDLVDYLIQQDIAHAIAHPMYSLNDKLTVDHMERMVLLFRAFELNGSRDAYQNALLRQMLQSLDEAAVTRLADKHGMTPRMDRPWEKTLTAGSDDHSSLNIARSHTVVGPVTGSGSGRVQDFLRGIMDGRSQPAGRDATPETMAHNLYSIAYQFYKQKFGLGAHVHRDLLLRFVDRSLCSSPEPESGFMAKLHGLIGYRRPAHFFSGPPRSVQGLLQKEAEDIIWNDTELREIAAAQTKNDPAGEDTWFRFVNRATEKVMTQFGTSLLDNVKGADLFSVFNAMGSAGSLYAMLAPYFVAYTLFTRDREFCRTCRDSFTGQTDHAARLHVGHFTDTFYDVNGVALTLQMQLDMAFKNNKQLKVITCGPSEGEAARRPGVVNFTPVGSCTMPEYPELTLFYPPVLRMIHHCYTQNFTHIHSATPGPIGLVALAVARILKLPVHATYHTAFPQYVSMLTEDAGLEDAMWRYMVWYYNQMDRVYVPSHATGEELVARGIHPSRVVFYPRGIDTEKFSPAHRNGFYGRYGAHAGKTRLLYVGRISREKNMHVLANAFAQLLRRRSDVELAVVGDGPWTDAMKAQLSGLPVLFTGYLTDGDLSAAYASADVFVFPSGTDTFGNVVLEAQASALPVIVTDKGGPAENMLPDETGLMVPEGDAQALAAAMHALCADSAMRTRMSREARAYAQSRSFEAAFLKQWNMYRLQNVA</sequence>
<evidence type="ECO:0000259" key="1">
    <source>
        <dbReference type="SMART" id="SM00481"/>
    </source>
</evidence>
<dbReference type="EMBL" id="CP000112">
    <property type="protein sequence ID" value="ABB40406.1"/>
    <property type="molecule type" value="Genomic_DNA"/>
</dbReference>
<evidence type="ECO:0000313" key="2">
    <source>
        <dbReference type="EMBL" id="ABB40406.1"/>
    </source>
</evidence>
<name>Q30V90_OLEA2</name>
<dbReference type="GO" id="GO:0016757">
    <property type="term" value="F:glycosyltransferase activity"/>
    <property type="evidence" value="ECO:0007669"/>
    <property type="project" value="TreeGrafter"/>
</dbReference>
<protein>
    <submittedName>
        <fullName evidence="2">Glycosyl transferase group 1</fullName>
    </submittedName>
</protein>
<dbReference type="KEGG" id="dde:Dde_3613"/>
<keyword evidence="3" id="KW-1185">Reference proteome</keyword>
<dbReference type="Gene3D" id="3.40.50.2000">
    <property type="entry name" value="Glycogen Phosphorylase B"/>
    <property type="match status" value="2"/>
</dbReference>
<feature type="domain" description="Polymerase/histidinol phosphatase N-terminal" evidence="1">
    <location>
        <begin position="8"/>
        <end position="98"/>
    </location>
</feature>
<dbReference type="HOGENOM" id="CLU_018859_0_0_7"/>
<dbReference type="CDD" id="cd03814">
    <property type="entry name" value="GT4-like"/>
    <property type="match status" value="1"/>
</dbReference>
<dbReference type="CDD" id="cd07432">
    <property type="entry name" value="PHP_HisPPase"/>
    <property type="match status" value="1"/>
</dbReference>
<dbReference type="PANTHER" id="PTHR45947:SF3">
    <property type="entry name" value="SULFOQUINOVOSYL TRANSFERASE SQD2"/>
    <property type="match status" value="1"/>
</dbReference>
<dbReference type="Proteomes" id="UP000002710">
    <property type="component" value="Chromosome"/>
</dbReference>
<dbReference type="AlphaFoldDB" id="Q30V90"/>
<dbReference type="InterPro" id="IPR028098">
    <property type="entry name" value="Glyco_trans_4-like_N"/>
</dbReference>
<dbReference type="STRING" id="207559.Dde_3613"/>
<reference evidence="2 3" key="1">
    <citation type="journal article" date="2011" name="J. Bacteriol.">
        <title>Complete genome sequence and updated annotation of Desulfovibrio alaskensis G20.</title>
        <authorList>
            <person name="Hauser L.J."/>
            <person name="Land M.L."/>
            <person name="Brown S.D."/>
            <person name="Larimer F."/>
            <person name="Keller K.L."/>
            <person name="Rapp-Giles B.J."/>
            <person name="Price M.N."/>
            <person name="Lin M."/>
            <person name="Bruce D.C."/>
            <person name="Detter J.C."/>
            <person name="Tapia R."/>
            <person name="Han C.S."/>
            <person name="Goodwin L.A."/>
            <person name="Cheng J.F."/>
            <person name="Pitluck S."/>
            <person name="Copeland A."/>
            <person name="Lucas S."/>
            <person name="Nolan M."/>
            <person name="Lapidus A.L."/>
            <person name="Palumbo A.V."/>
            <person name="Wall J.D."/>
        </authorList>
    </citation>
    <scope>NUCLEOTIDE SEQUENCE [LARGE SCALE GENOMIC DNA]</scope>
    <source>
        <strain evidence="3">ATCC BAA 1058 / DSM 17464 / G20</strain>
    </source>
</reference>
<dbReference type="Pfam" id="PF13692">
    <property type="entry name" value="Glyco_trans_1_4"/>
    <property type="match status" value="1"/>
</dbReference>
<accession>Q30V90</accession>
<dbReference type="SUPFAM" id="SSF89550">
    <property type="entry name" value="PHP domain-like"/>
    <property type="match status" value="1"/>
</dbReference>
<dbReference type="SMART" id="SM00481">
    <property type="entry name" value="POLIIIAc"/>
    <property type="match status" value="1"/>
</dbReference>
<keyword evidence="2" id="KW-0808">Transferase</keyword>
<dbReference type="SUPFAM" id="SSF53756">
    <property type="entry name" value="UDP-Glycosyltransferase/glycogen phosphorylase"/>
    <property type="match status" value="1"/>
</dbReference>
<organism evidence="2 3">
    <name type="scientific">Oleidesulfovibrio alaskensis (strain ATCC BAA-1058 / DSM 17464 / G20)</name>
    <name type="common">Desulfovibrio alaskensis</name>
    <dbReference type="NCBI Taxonomy" id="207559"/>
    <lineage>
        <taxon>Bacteria</taxon>
        <taxon>Pseudomonadati</taxon>
        <taxon>Thermodesulfobacteriota</taxon>
        <taxon>Desulfovibrionia</taxon>
        <taxon>Desulfovibrionales</taxon>
        <taxon>Desulfovibrionaceae</taxon>
        <taxon>Oleidesulfovibrio</taxon>
    </lineage>
</organism>
<dbReference type="InterPro" id="IPR003141">
    <property type="entry name" value="Pol/His_phosphatase_N"/>
</dbReference>
<dbReference type="InterPro" id="IPR050194">
    <property type="entry name" value="Glycosyltransferase_grp1"/>
</dbReference>
<proteinExistence type="predicted"/>
<dbReference type="Gene3D" id="3.20.20.140">
    <property type="entry name" value="Metal-dependent hydrolases"/>
    <property type="match status" value="1"/>
</dbReference>